<organism evidence="1 2">
    <name type="scientific">Frankia torreyi</name>
    <dbReference type="NCBI Taxonomy" id="1856"/>
    <lineage>
        <taxon>Bacteria</taxon>
        <taxon>Bacillati</taxon>
        <taxon>Actinomycetota</taxon>
        <taxon>Actinomycetes</taxon>
        <taxon>Frankiales</taxon>
        <taxon>Frankiaceae</taxon>
        <taxon>Frankia</taxon>
    </lineage>
</organism>
<evidence type="ECO:0000313" key="1">
    <source>
        <dbReference type="EMBL" id="KJE20218.1"/>
    </source>
</evidence>
<proteinExistence type="predicted"/>
<dbReference type="PATRIC" id="fig|1502723.3.peg.5913"/>
<name>A0A0D8B7I2_9ACTN</name>
<accession>A0A0D8B7I2</accession>
<reference evidence="1 2" key="2">
    <citation type="journal article" date="2016" name="Genome Announc.">
        <title>Permanent Draft Genome Sequences for Two Variants of Frankia sp. Strain CpI1, the First Frankia Strain Isolated from Root Nodules of Comptonia peregrina.</title>
        <authorList>
            <person name="Oshone R."/>
            <person name="Hurst S.G.IV."/>
            <person name="Abebe-Akele F."/>
            <person name="Simpson S."/>
            <person name="Morris K."/>
            <person name="Thomas W.K."/>
            <person name="Tisa L.S."/>
        </authorList>
    </citation>
    <scope>NUCLEOTIDE SEQUENCE [LARGE SCALE GENOMIC DNA]</scope>
    <source>
        <strain evidence="2">CpI1-S</strain>
    </source>
</reference>
<comment type="caution">
    <text evidence="1">The sequence shown here is derived from an EMBL/GenBank/DDBJ whole genome shotgun (WGS) entry which is preliminary data.</text>
</comment>
<keyword evidence="2" id="KW-1185">Reference proteome</keyword>
<reference evidence="2" key="1">
    <citation type="submission" date="2015-02" db="EMBL/GenBank/DDBJ databases">
        <title>Draft Genome of Frankia sp. CpI1-S.</title>
        <authorList>
            <person name="Oshone R.T."/>
            <person name="Ngom M."/>
            <person name="Ghodhbane-Gtari F."/>
            <person name="Gtari M."/>
            <person name="Morris K."/>
            <person name="Thomas K."/>
            <person name="Sen A."/>
            <person name="Tisa L.S."/>
        </authorList>
    </citation>
    <scope>NUCLEOTIDE SEQUENCE [LARGE SCALE GENOMIC DNA]</scope>
    <source>
        <strain evidence="2">CpI1-S</strain>
    </source>
</reference>
<dbReference type="RefSeq" id="WP_052681465.1">
    <property type="nucleotide sequence ID" value="NZ_JYFN01000067.1"/>
</dbReference>
<dbReference type="EMBL" id="JYFN01000067">
    <property type="protein sequence ID" value="KJE20218.1"/>
    <property type="molecule type" value="Genomic_DNA"/>
</dbReference>
<sequence length="78" mass="8456">MTDPSQPDDVHRVELVANWRLQPPVQMEVGPVLHPDDVMAGKVDALCNRAAARDFLDLDAAISGGLAAKLAGRLARRR</sequence>
<dbReference type="InterPro" id="IPR014942">
    <property type="entry name" value="AbiEii"/>
</dbReference>
<protein>
    <submittedName>
        <fullName evidence="1">Uncharacterized protein</fullName>
    </submittedName>
</protein>
<gene>
    <name evidence="1" type="ORF">FF36_05495</name>
</gene>
<evidence type="ECO:0000313" key="2">
    <source>
        <dbReference type="Proteomes" id="UP000032545"/>
    </source>
</evidence>
<dbReference type="AlphaFoldDB" id="A0A0D8B7I2"/>
<dbReference type="Pfam" id="PF08843">
    <property type="entry name" value="AbiEii"/>
    <property type="match status" value="1"/>
</dbReference>
<dbReference type="Proteomes" id="UP000032545">
    <property type="component" value="Unassembled WGS sequence"/>
</dbReference>